<dbReference type="SUPFAM" id="SSF53474">
    <property type="entry name" value="alpha/beta-Hydrolases"/>
    <property type="match status" value="1"/>
</dbReference>
<keyword evidence="5" id="KW-1185">Reference proteome</keyword>
<gene>
    <name evidence="4" type="ORF">PEVE_00011855</name>
</gene>
<protein>
    <submittedName>
        <fullName evidence="4">Uncharacterized protein</fullName>
    </submittedName>
</protein>
<keyword evidence="3" id="KW-0472">Membrane</keyword>
<comment type="similarity">
    <text evidence="1">Belongs to the AB hydrolase superfamily.</text>
</comment>
<reference evidence="4 5" key="1">
    <citation type="submission" date="2022-05" db="EMBL/GenBank/DDBJ databases">
        <authorList>
            <consortium name="Genoscope - CEA"/>
            <person name="William W."/>
        </authorList>
    </citation>
    <scope>NUCLEOTIDE SEQUENCE [LARGE SCALE GENOMIC DNA]</scope>
</reference>
<comment type="caution">
    <text evidence="4">The sequence shown here is derived from an EMBL/GenBank/DDBJ whole genome shotgun (WGS) entry which is preliminary data.</text>
</comment>
<dbReference type="Gene3D" id="3.40.50.1820">
    <property type="entry name" value="alpha/beta hydrolase"/>
    <property type="match status" value="1"/>
</dbReference>
<dbReference type="EMBL" id="CALNXI010001864">
    <property type="protein sequence ID" value="CAH3178568.1"/>
    <property type="molecule type" value="Genomic_DNA"/>
</dbReference>
<evidence type="ECO:0000313" key="5">
    <source>
        <dbReference type="Proteomes" id="UP001159427"/>
    </source>
</evidence>
<sequence length="221" mass="25147">DLSHTTYFSVSPPVRLAYDSIDSNSDGQDLPPLVILHGLFGSKTNWRTLARHFHKQTGRKLVSSLARVRNNGSLFQSNIYNIIITDNLFIFALDLAAVCIIRVSARQELTVSLASNCALYGLYLLTLCLVFDITFHMSKLELKFYTLQKFSNNMVIIKNSFLRSFFLTNLVKTETGFRWRINLEALENNLPEVSSFPTDFPHQHFDGKALFIGGARSDYVR</sequence>
<feature type="non-terminal residue" evidence="4">
    <location>
        <position position="1"/>
    </location>
</feature>
<evidence type="ECO:0000256" key="2">
    <source>
        <dbReference type="ARBA" id="ARBA00022801"/>
    </source>
</evidence>
<accession>A0ABN8RI15</accession>
<feature type="transmembrane region" description="Helical" evidence="3">
    <location>
        <begin position="79"/>
        <end position="105"/>
    </location>
</feature>
<evidence type="ECO:0000256" key="1">
    <source>
        <dbReference type="ARBA" id="ARBA00008645"/>
    </source>
</evidence>
<keyword evidence="3" id="KW-0812">Transmembrane</keyword>
<dbReference type="Proteomes" id="UP001159427">
    <property type="component" value="Unassembled WGS sequence"/>
</dbReference>
<name>A0ABN8RI15_9CNID</name>
<proteinExistence type="inferred from homology"/>
<dbReference type="PANTHER" id="PTHR46118:SF4">
    <property type="entry name" value="PROTEIN ABHD11"/>
    <property type="match status" value="1"/>
</dbReference>
<keyword evidence="2" id="KW-0378">Hydrolase</keyword>
<dbReference type="PANTHER" id="PTHR46118">
    <property type="entry name" value="PROTEIN ABHD11"/>
    <property type="match status" value="1"/>
</dbReference>
<keyword evidence="3" id="KW-1133">Transmembrane helix</keyword>
<dbReference type="InterPro" id="IPR029058">
    <property type="entry name" value="AB_hydrolase_fold"/>
</dbReference>
<organism evidence="4 5">
    <name type="scientific">Porites evermanni</name>
    <dbReference type="NCBI Taxonomy" id="104178"/>
    <lineage>
        <taxon>Eukaryota</taxon>
        <taxon>Metazoa</taxon>
        <taxon>Cnidaria</taxon>
        <taxon>Anthozoa</taxon>
        <taxon>Hexacorallia</taxon>
        <taxon>Scleractinia</taxon>
        <taxon>Fungiina</taxon>
        <taxon>Poritidae</taxon>
        <taxon>Porites</taxon>
    </lineage>
</organism>
<feature type="transmembrane region" description="Helical" evidence="3">
    <location>
        <begin position="111"/>
        <end position="135"/>
    </location>
</feature>
<evidence type="ECO:0000313" key="4">
    <source>
        <dbReference type="EMBL" id="CAH3178568.1"/>
    </source>
</evidence>
<evidence type="ECO:0000256" key="3">
    <source>
        <dbReference type="SAM" id="Phobius"/>
    </source>
</evidence>